<dbReference type="EMBL" id="JAWLKH010000002">
    <property type="protein sequence ID" value="MDV6310984.1"/>
    <property type="molecule type" value="Genomic_DNA"/>
</dbReference>
<sequence>MNIDIVNNVDFVNTVMVVAAEEPQGPEFGKSSPLGLLVILVLLVGTAFLIWSMGRQLKKLPESFDTEHPEADQAFDEGTDPSGPIAAASAHVDAAPDGAVTDGAVTDGAAPDDAAPGDQDATSTAGTDERRPADT</sequence>
<comment type="caution">
    <text evidence="3">The sequence shown here is derived from an EMBL/GenBank/DDBJ whole genome shotgun (WGS) entry which is preliminary data.</text>
</comment>
<keyword evidence="2" id="KW-0472">Membrane</keyword>
<reference evidence="3" key="1">
    <citation type="submission" date="2023-10" db="EMBL/GenBank/DDBJ databases">
        <title>Development of a sustainable strategy for remediation of hydrocarbon-contaminated territories based on the waste exchange concept.</title>
        <authorList>
            <person name="Krivoruchko A."/>
        </authorList>
    </citation>
    <scope>NUCLEOTIDE SEQUENCE</scope>
    <source>
        <strain evidence="3">IEGM 1279</strain>
    </source>
</reference>
<name>A0AAE4U0A5_9ACTN</name>
<proteinExistence type="predicted"/>
<organism evidence="3 4">
    <name type="scientific">Gordonia amicalis</name>
    <dbReference type="NCBI Taxonomy" id="89053"/>
    <lineage>
        <taxon>Bacteria</taxon>
        <taxon>Bacillati</taxon>
        <taxon>Actinomycetota</taxon>
        <taxon>Actinomycetes</taxon>
        <taxon>Mycobacteriales</taxon>
        <taxon>Gordoniaceae</taxon>
        <taxon>Gordonia</taxon>
    </lineage>
</organism>
<evidence type="ECO:0000256" key="2">
    <source>
        <dbReference type="SAM" id="Phobius"/>
    </source>
</evidence>
<feature type="compositionally biased region" description="Low complexity" evidence="1">
    <location>
        <begin position="86"/>
        <end position="122"/>
    </location>
</feature>
<gene>
    <name evidence="3" type="ORF">R3Q15_03545</name>
</gene>
<feature type="compositionally biased region" description="Basic and acidic residues" evidence="1">
    <location>
        <begin position="62"/>
        <end position="71"/>
    </location>
</feature>
<dbReference type="AlphaFoldDB" id="A0AAE4U0A5"/>
<evidence type="ECO:0000313" key="3">
    <source>
        <dbReference type="EMBL" id="MDV6310984.1"/>
    </source>
</evidence>
<accession>A0AAE4U0A5</accession>
<dbReference type="RefSeq" id="WP_159406114.1">
    <property type="nucleotide sequence ID" value="NZ_CP096596.1"/>
</dbReference>
<keyword evidence="2" id="KW-0812">Transmembrane</keyword>
<evidence type="ECO:0000256" key="1">
    <source>
        <dbReference type="SAM" id="MobiDB-lite"/>
    </source>
</evidence>
<evidence type="ECO:0000313" key="4">
    <source>
        <dbReference type="Proteomes" id="UP001185922"/>
    </source>
</evidence>
<feature type="region of interest" description="Disordered" evidence="1">
    <location>
        <begin position="62"/>
        <end position="135"/>
    </location>
</feature>
<keyword evidence="2" id="KW-1133">Transmembrane helix</keyword>
<protein>
    <submittedName>
        <fullName evidence="3">Uncharacterized protein</fullName>
    </submittedName>
</protein>
<dbReference type="Proteomes" id="UP001185922">
    <property type="component" value="Unassembled WGS sequence"/>
</dbReference>
<feature type="transmembrane region" description="Helical" evidence="2">
    <location>
        <begin position="34"/>
        <end position="51"/>
    </location>
</feature>